<dbReference type="InterPro" id="IPR027005">
    <property type="entry name" value="PMT-like"/>
</dbReference>
<feature type="compositionally biased region" description="Low complexity" evidence="11">
    <location>
        <begin position="26"/>
        <end position="35"/>
    </location>
</feature>
<feature type="domain" description="ArnT-like N-terminal" evidence="13">
    <location>
        <begin position="203"/>
        <end position="343"/>
    </location>
</feature>
<dbReference type="Pfam" id="PF02366">
    <property type="entry name" value="PMT"/>
    <property type="match status" value="1"/>
</dbReference>
<comment type="similarity">
    <text evidence="3">Belongs to the glycosyltransferase 39 family.</text>
</comment>
<dbReference type="GO" id="GO:0006493">
    <property type="term" value="P:protein O-linked glycosylation"/>
    <property type="evidence" value="ECO:0007669"/>
    <property type="project" value="InterPro"/>
</dbReference>
<protein>
    <recommendedName>
        <fullName evidence="9">Polyprenol-phosphate-mannose--protein mannosyltransferase</fullName>
    </recommendedName>
    <alternativeName>
        <fullName evidence="10">Protein O-mannosyltransferase</fullName>
    </alternativeName>
</protein>
<dbReference type="EMBL" id="AKFT01000098">
    <property type="protein sequence ID" value="EJF45333.1"/>
    <property type="molecule type" value="Genomic_DNA"/>
</dbReference>
<feature type="transmembrane region" description="Helical" evidence="12">
    <location>
        <begin position="234"/>
        <end position="250"/>
    </location>
</feature>
<dbReference type="GO" id="GO:0000030">
    <property type="term" value="F:mannosyltransferase activity"/>
    <property type="evidence" value="ECO:0007669"/>
    <property type="project" value="InterPro"/>
</dbReference>
<feature type="transmembrane region" description="Helical" evidence="12">
    <location>
        <begin position="363"/>
        <end position="381"/>
    </location>
</feature>
<evidence type="ECO:0000256" key="5">
    <source>
        <dbReference type="ARBA" id="ARBA00022679"/>
    </source>
</evidence>
<evidence type="ECO:0000256" key="4">
    <source>
        <dbReference type="ARBA" id="ARBA00022676"/>
    </source>
</evidence>
<feature type="compositionally biased region" description="Polar residues" evidence="11">
    <location>
        <begin position="64"/>
        <end position="83"/>
    </location>
</feature>
<feature type="transmembrane region" description="Helical" evidence="12">
    <location>
        <begin position="536"/>
        <end position="559"/>
    </location>
</feature>
<dbReference type="AlphaFoldDB" id="J1HIH1"/>
<comment type="subcellular location">
    <subcellularLocation>
        <location evidence="1">Endomembrane system</location>
        <topology evidence="1">Multi-pass membrane protein</topology>
    </subcellularLocation>
</comment>
<dbReference type="PANTHER" id="PTHR10050:SF46">
    <property type="entry name" value="PROTEIN O-MANNOSYL-TRANSFERASE 2"/>
    <property type="match status" value="1"/>
</dbReference>
<feature type="transmembrane region" description="Helical" evidence="12">
    <location>
        <begin position="205"/>
        <end position="222"/>
    </location>
</feature>
<name>J1HIH1_9ACTO</name>
<accession>J1HIH1</accession>
<evidence type="ECO:0000313" key="15">
    <source>
        <dbReference type="Proteomes" id="UP000002941"/>
    </source>
</evidence>
<feature type="compositionally biased region" description="Acidic residues" evidence="11">
    <location>
        <begin position="39"/>
        <end position="61"/>
    </location>
</feature>
<evidence type="ECO:0000256" key="6">
    <source>
        <dbReference type="ARBA" id="ARBA00022692"/>
    </source>
</evidence>
<gene>
    <name evidence="14" type="ORF">HMPREF1318_0947</name>
</gene>
<dbReference type="UniPathway" id="UPA00378"/>
<evidence type="ECO:0000256" key="1">
    <source>
        <dbReference type="ARBA" id="ARBA00004127"/>
    </source>
</evidence>
<evidence type="ECO:0000259" key="13">
    <source>
        <dbReference type="Pfam" id="PF02366"/>
    </source>
</evidence>
<dbReference type="GO" id="GO:0012505">
    <property type="term" value="C:endomembrane system"/>
    <property type="evidence" value="ECO:0007669"/>
    <property type="project" value="UniProtKB-SubCell"/>
</dbReference>
<dbReference type="PATRIC" id="fig|1125718.3.peg.1277"/>
<keyword evidence="15" id="KW-1185">Reference proteome</keyword>
<evidence type="ECO:0000256" key="9">
    <source>
        <dbReference type="ARBA" id="ARBA00093617"/>
    </source>
</evidence>
<evidence type="ECO:0000256" key="12">
    <source>
        <dbReference type="SAM" id="Phobius"/>
    </source>
</evidence>
<dbReference type="InterPro" id="IPR003342">
    <property type="entry name" value="ArnT-like_N"/>
</dbReference>
<feature type="transmembrane region" description="Helical" evidence="12">
    <location>
        <begin position="256"/>
        <end position="274"/>
    </location>
</feature>
<evidence type="ECO:0000256" key="3">
    <source>
        <dbReference type="ARBA" id="ARBA00007222"/>
    </source>
</evidence>
<feature type="region of interest" description="Disordered" evidence="11">
    <location>
        <begin position="1"/>
        <end position="83"/>
    </location>
</feature>
<organism evidence="14 15">
    <name type="scientific">Actinomyces massiliensis F0489</name>
    <dbReference type="NCBI Taxonomy" id="1125718"/>
    <lineage>
        <taxon>Bacteria</taxon>
        <taxon>Bacillati</taxon>
        <taxon>Actinomycetota</taxon>
        <taxon>Actinomycetes</taxon>
        <taxon>Actinomycetales</taxon>
        <taxon>Actinomycetaceae</taxon>
        <taxon>Actinomyces</taxon>
    </lineage>
</organism>
<feature type="transmembrane region" description="Helical" evidence="12">
    <location>
        <begin position="109"/>
        <end position="129"/>
    </location>
</feature>
<keyword evidence="5 14" id="KW-0808">Transferase</keyword>
<keyword evidence="4 14" id="KW-0328">Glycosyltransferase</keyword>
<dbReference type="RefSeq" id="WP_008731241.1">
    <property type="nucleotide sequence ID" value="NZ_AKFT01000098.1"/>
</dbReference>
<feature type="transmembrane region" description="Helical" evidence="12">
    <location>
        <begin position="325"/>
        <end position="342"/>
    </location>
</feature>
<dbReference type="Proteomes" id="UP000002941">
    <property type="component" value="Unassembled WGS sequence"/>
</dbReference>
<feature type="transmembrane region" description="Helical" evidence="12">
    <location>
        <begin position="489"/>
        <end position="506"/>
    </location>
</feature>
<proteinExistence type="inferred from homology"/>
<evidence type="ECO:0000256" key="2">
    <source>
        <dbReference type="ARBA" id="ARBA00004922"/>
    </source>
</evidence>
<evidence type="ECO:0000313" key="14">
    <source>
        <dbReference type="EMBL" id="EJF45333.1"/>
    </source>
</evidence>
<comment type="pathway">
    <text evidence="2">Protein modification; protein glycosylation.</text>
</comment>
<dbReference type="GO" id="GO:0016020">
    <property type="term" value="C:membrane"/>
    <property type="evidence" value="ECO:0007669"/>
    <property type="project" value="InterPro"/>
</dbReference>
<feature type="transmembrane region" description="Helical" evidence="12">
    <location>
        <begin position="513"/>
        <end position="530"/>
    </location>
</feature>
<evidence type="ECO:0000256" key="7">
    <source>
        <dbReference type="ARBA" id="ARBA00022989"/>
    </source>
</evidence>
<sequence>MTSRSVPSPDGASRAPASDSRPITDPGPESSAQEPAAEREEEQPWEAGQEETPDWVAVDEADSSKPQSEDGSPSSADMSSWLSGRSEDELRARLGLQPKDWTLPVAVRLNGWIVTIVTGVLAALTRFIGLGHPHTLMFDEIYYVKDAYALWQNGYESTWKRDSDGLFAQGDFSGLTTDPSFVVHPEFGKWLIGIGMKLFGADSSFGWRFMPALAGVATVILLTRLTLRLTRSPLLAGLAGLLLAIDGVNLSESRIGLLDVFIGFFATLTVYCLVRDREWSRARLAQDLAGTFAGHLAPKGHLRPWLLATGVAAGLTCSIKWSGLYLLAAIGILVVVWDTTALHRVKVRAWVLEGVFARGIGDFLRLVPVAFAVYVAGWWSWFLHPKTEDQPGAYEHGWALAQRTANGTVPRSWLPDSLNDLVEYHLVAYNFHVNLDTTHQYMSKPIGWLVQLRPTSFYWPNGSELAGQTCDSPTGHCVQAMTSVGNIPVWWSALAALVFALVVLAFQNRDWRVWTALIGYVGLYLPWFLYGNRTIFTFYTVAFVPFVVLVLVLTLGSAMGMLAPVPGSRDAIHEDRLVQSGRLGEGLPHPRGVLGSYLGFGARPSRLRLPAEWTGVPAWRLHGEGIVLTGVVVIAAVVFAVLWWPLWTGQTVSYEFWHWHMLLPSWI</sequence>
<comment type="caution">
    <text evidence="14">The sequence shown here is derived from an EMBL/GenBank/DDBJ whole genome shotgun (WGS) entry which is preliminary data.</text>
</comment>
<keyword evidence="7 12" id="KW-1133">Transmembrane helix</keyword>
<feature type="transmembrane region" description="Helical" evidence="12">
    <location>
        <begin position="626"/>
        <end position="647"/>
    </location>
</feature>
<dbReference type="eggNOG" id="COG1928">
    <property type="taxonomic scope" value="Bacteria"/>
</dbReference>
<reference evidence="14 15" key="1">
    <citation type="submission" date="2012-05" db="EMBL/GenBank/DDBJ databases">
        <authorList>
            <person name="Harkins D.M."/>
            <person name="Madupu R."/>
            <person name="Durkin A.S."/>
            <person name="Torralba M."/>
            <person name="Methe B."/>
            <person name="Sutton G.G."/>
            <person name="Nelson K.E."/>
        </authorList>
    </citation>
    <scope>NUCLEOTIDE SEQUENCE [LARGE SCALE GENOMIC DNA]</scope>
    <source>
        <strain evidence="14 15">F0489</strain>
    </source>
</reference>
<dbReference type="PANTHER" id="PTHR10050">
    <property type="entry name" value="DOLICHYL-PHOSPHATE-MANNOSE--PROTEIN MANNOSYLTRANSFERASE"/>
    <property type="match status" value="1"/>
</dbReference>
<evidence type="ECO:0000256" key="8">
    <source>
        <dbReference type="ARBA" id="ARBA00023136"/>
    </source>
</evidence>
<keyword evidence="8 12" id="KW-0472">Membrane</keyword>
<keyword evidence="6 12" id="KW-0812">Transmembrane</keyword>
<evidence type="ECO:0000256" key="11">
    <source>
        <dbReference type="SAM" id="MobiDB-lite"/>
    </source>
</evidence>
<evidence type="ECO:0000256" key="10">
    <source>
        <dbReference type="ARBA" id="ARBA00093644"/>
    </source>
</evidence>